<comment type="caution">
    <text evidence="6">The sequence shown here is derived from an EMBL/GenBank/DDBJ whole genome shotgun (WGS) entry which is preliminary data.</text>
</comment>
<sequence length="169" mass="19020">MRLLSALPTLPVLSLLFLSAGLTADATPTSLSPRLPVSNGGAAGLHLTSNTFYPTTHKGAWLVEFYSPHCPHCQKFAPTWDDVTKMSEHLADSSEFRMARVDGTAQMDLCHDQKVKYFPTVRLYYDGRDQGDYKGPRTYDDLMNYVKAKAEWYRVHILVQDPMSPPKQP</sequence>
<evidence type="ECO:0000259" key="4">
    <source>
        <dbReference type="PROSITE" id="PS51352"/>
    </source>
</evidence>
<dbReference type="CDD" id="cd02961">
    <property type="entry name" value="PDI_a_family"/>
    <property type="match status" value="1"/>
</dbReference>
<comment type="similarity">
    <text evidence="1">Belongs to the protein disulfide isomerase family.</text>
</comment>
<evidence type="ECO:0000313" key="5">
    <source>
        <dbReference type="EMBL" id="CAD6928671.1"/>
    </source>
</evidence>
<dbReference type="GO" id="GO:0003756">
    <property type="term" value="F:protein disulfide isomerase activity"/>
    <property type="evidence" value="ECO:0007669"/>
    <property type="project" value="TreeGrafter"/>
</dbReference>
<keyword evidence="2 3" id="KW-0732">Signal</keyword>
<evidence type="ECO:0000313" key="6">
    <source>
        <dbReference type="EMBL" id="KAE8263227.1"/>
    </source>
</evidence>
<gene>
    <name evidence="6" type="ORF">A4X03_0g1836</name>
    <name evidence="5" type="ORF">JKIAZH3_G905</name>
</gene>
<dbReference type="InterPro" id="IPR013766">
    <property type="entry name" value="Thioredoxin_domain"/>
</dbReference>
<reference evidence="6" key="1">
    <citation type="submission" date="2016-04" db="EMBL/GenBank/DDBJ databases">
        <authorList>
            <person name="Nguyen H.D."/>
            <person name="Kesanakurti P."/>
            <person name="Cullis J."/>
            <person name="Levesque C.A."/>
            <person name="Hambleton S."/>
        </authorList>
    </citation>
    <scope>NUCLEOTIDE SEQUENCE</scope>
    <source>
        <strain evidence="6">DAOMC 238032</strain>
    </source>
</reference>
<dbReference type="PANTHER" id="PTHR45672">
    <property type="entry name" value="PROTEIN DISULFIDE-ISOMERASE C17H9.14C-RELATED"/>
    <property type="match status" value="1"/>
</dbReference>
<evidence type="ECO:0000256" key="2">
    <source>
        <dbReference type="ARBA" id="ARBA00022729"/>
    </source>
</evidence>
<dbReference type="GO" id="GO:0006457">
    <property type="term" value="P:protein folding"/>
    <property type="evidence" value="ECO:0007669"/>
    <property type="project" value="TreeGrafter"/>
</dbReference>
<proteinExistence type="inferred from homology"/>
<dbReference type="Pfam" id="PF00085">
    <property type="entry name" value="Thioredoxin"/>
    <property type="match status" value="1"/>
</dbReference>
<evidence type="ECO:0000313" key="7">
    <source>
        <dbReference type="Proteomes" id="UP000077671"/>
    </source>
</evidence>
<dbReference type="Gene3D" id="3.40.30.10">
    <property type="entry name" value="Glutaredoxin"/>
    <property type="match status" value="1"/>
</dbReference>
<feature type="domain" description="Thioredoxin" evidence="4">
    <location>
        <begin position="4"/>
        <end position="151"/>
    </location>
</feature>
<dbReference type="EMBL" id="CAJHJG010003240">
    <property type="protein sequence ID" value="CAD6928671.1"/>
    <property type="molecule type" value="Genomic_DNA"/>
</dbReference>
<feature type="chain" id="PRO_5044550203" description="Thioredoxin domain-containing protein" evidence="3">
    <location>
        <begin position="27"/>
        <end position="169"/>
    </location>
</feature>
<evidence type="ECO:0000256" key="1">
    <source>
        <dbReference type="ARBA" id="ARBA00006347"/>
    </source>
</evidence>
<evidence type="ECO:0000256" key="3">
    <source>
        <dbReference type="SAM" id="SignalP"/>
    </source>
</evidence>
<dbReference type="PROSITE" id="PS51352">
    <property type="entry name" value="THIOREDOXIN_2"/>
    <property type="match status" value="1"/>
</dbReference>
<name>A0A177UP77_9BASI</name>
<protein>
    <recommendedName>
        <fullName evidence="4">Thioredoxin domain-containing protein</fullName>
    </recommendedName>
</protein>
<reference evidence="6" key="2">
    <citation type="journal article" date="2019" name="IMA Fungus">
        <title>Genome sequencing and comparison of five Tilletia species to identify candidate genes for the detection of regulated species infecting wheat.</title>
        <authorList>
            <person name="Nguyen H.D.T."/>
            <person name="Sultana T."/>
            <person name="Kesanakurti P."/>
            <person name="Hambleton S."/>
        </authorList>
    </citation>
    <scope>NUCLEOTIDE SEQUENCE</scope>
    <source>
        <strain evidence="6">DAOMC 238032</strain>
    </source>
</reference>
<dbReference type="InterPro" id="IPR036249">
    <property type="entry name" value="Thioredoxin-like_sf"/>
</dbReference>
<keyword evidence="8" id="KW-1185">Reference proteome</keyword>
<organism evidence="6 7">
    <name type="scientific">Tilletia caries</name>
    <name type="common">wheat bunt fungus</name>
    <dbReference type="NCBI Taxonomy" id="13290"/>
    <lineage>
        <taxon>Eukaryota</taxon>
        <taxon>Fungi</taxon>
        <taxon>Dikarya</taxon>
        <taxon>Basidiomycota</taxon>
        <taxon>Ustilaginomycotina</taxon>
        <taxon>Exobasidiomycetes</taxon>
        <taxon>Tilletiales</taxon>
        <taxon>Tilletiaceae</taxon>
        <taxon>Tilletia</taxon>
    </lineage>
</organism>
<accession>A0A177UP77</accession>
<dbReference type="Proteomes" id="UP000077671">
    <property type="component" value="Unassembled WGS sequence"/>
</dbReference>
<dbReference type="GO" id="GO:0005783">
    <property type="term" value="C:endoplasmic reticulum"/>
    <property type="evidence" value="ECO:0007669"/>
    <property type="project" value="TreeGrafter"/>
</dbReference>
<dbReference type="AlphaFoldDB" id="A0A177UP77"/>
<dbReference type="SUPFAM" id="SSF52833">
    <property type="entry name" value="Thioredoxin-like"/>
    <property type="match status" value="1"/>
</dbReference>
<feature type="signal peptide" evidence="3">
    <location>
        <begin position="1"/>
        <end position="26"/>
    </location>
</feature>
<dbReference type="PANTHER" id="PTHR45672:SF3">
    <property type="entry name" value="THIOREDOXIN DOMAIN-CONTAINING PROTEIN 5"/>
    <property type="match status" value="1"/>
</dbReference>
<dbReference type="EMBL" id="LWDD02000161">
    <property type="protein sequence ID" value="KAE8263227.1"/>
    <property type="molecule type" value="Genomic_DNA"/>
</dbReference>
<dbReference type="Proteomes" id="UP000836402">
    <property type="component" value="Unassembled WGS sequence"/>
</dbReference>
<dbReference type="InterPro" id="IPR051063">
    <property type="entry name" value="PDI"/>
</dbReference>
<evidence type="ECO:0000313" key="8">
    <source>
        <dbReference type="Proteomes" id="UP000836402"/>
    </source>
</evidence>
<reference evidence="5" key="3">
    <citation type="submission" date="2020-10" db="EMBL/GenBank/DDBJ databases">
        <authorList>
            <person name="Sedaghatjoo S."/>
        </authorList>
    </citation>
    <scope>NUCLEOTIDE SEQUENCE</scope>
    <source>
        <strain evidence="5">AZH3</strain>
    </source>
</reference>